<dbReference type="Gene3D" id="3.40.50.1000">
    <property type="entry name" value="HAD superfamily/HAD-like"/>
    <property type="match status" value="1"/>
</dbReference>
<dbReference type="InterPro" id="IPR006323">
    <property type="entry name" value="Phosphonoacetald_hydro"/>
</dbReference>
<comment type="function">
    <text evidence="2">Involved in phosphonate degradation.</text>
</comment>
<dbReference type="GO" id="GO:0006281">
    <property type="term" value="P:DNA repair"/>
    <property type="evidence" value="ECO:0007669"/>
    <property type="project" value="TreeGrafter"/>
</dbReference>
<dbReference type="SFLD" id="SFLDS00003">
    <property type="entry name" value="Haloacid_Dehalogenase"/>
    <property type="match status" value="1"/>
</dbReference>
<comment type="subunit">
    <text evidence="2">Homodimer.</text>
</comment>
<sequence length="261" mass="29564">MSRCIEAVIFDWAGTTVDYGCFAPVQAFVEVFKHFGIEPTMDEVREPMGMLKIDHIRTMLSMPRIHDLWVKEHGTEPSEDHVLQMYDLFESKLMSILDRFTTLKPYVPETVEFLREKNIKIGSTTGYTDAMMEVVTKGAKEQGYEPDAWFSPDSTEGIGRPYPYMIFKNLEALKVSTVKNVVKIGDTVSDIKEARHAGVISVGVVEGSSEMGLTKEEYENMTDSQKETVCRKVKETFKNAGAHYVIQNLSGLEELLKKLTQ</sequence>
<keyword evidence="2 3" id="KW-0378">Hydrolase</keyword>
<keyword evidence="1 2" id="KW-0704">Schiff base</keyword>
<dbReference type="GeneID" id="69470355"/>
<dbReference type="Pfam" id="PF00702">
    <property type="entry name" value="Hydrolase"/>
    <property type="match status" value="1"/>
</dbReference>
<dbReference type="HAMAP" id="MF_01375">
    <property type="entry name" value="PhnX"/>
    <property type="match status" value="1"/>
</dbReference>
<reference evidence="3" key="1">
    <citation type="submission" date="2019-11" db="EMBL/GenBank/DDBJ databases">
        <authorList>
            <person name="Feng L."/>
        </authorList>
    </citation>
    <scope>NUCLEOTIDE SEQUENCE</scope>
    <source>
        <strain evidence="3">AcaccaeLFYP115</strain>
    </source>
</reference>
<accession>A0A6N2UXL1</accession>
<dbReference type="GO" id="GO:0050194">
    <property type="term" value="F:phosphonoacetaldehyde hydrolase activity"/>
    <property type="evidence" value="ECO:0007669"/>
    <property type="project" value="UniProtKB-UniRule"/>
</dbReference>
<name>A0A6N2UXL1_9FIRM</name>
<dbReference type="SUPFAM" id="SSF56784">
    <property type="entry name" value="HAD-like"/>
    <property type="match status" value="1"/>
</dbReference>
<dbReference type="GO" id="GO:0008967">
    <property type="term" value="F:phosphoglycolate phosphatase activity"/>
    <property type="evidence" value="ECO:0007669"/>
    <property type="project" value="TreeGrafter"/>
</dbReference>
<evidence type="ECO:0000313" key="3">
    <source>
        <dbReference type="EMBL" id="VYT19656.1"/>
    </source>
</evidence>
<dbReference type="CDD" id="cd02586">
    <property type="entry name" value="HAD_PHN"/>
    <property type="match status" value="1"/>
</dbReference>
<comment type="cofactor">
    <cofactor evidence="2">
        <name>Mg(2+)</name>
        <dbReference type="ChEBI" id="CHEBI:18420"/>
    </cofactor>
    <text evidence="2">Binds 1 Mg(2+) ion per subunit.</text>
</comment>
<dbReference type="InterPro" id="IPR006439">
    <property type="entry name" value="HAD-SF_hydro_IA"/>
</dbReference>
<feature type="binding site" evidence="2">
    <location>
        <position position="186"/>
    </location>
    <ligand>
        <name>Mg(2+)</name>
        <dbReference type="ChEBI" id="CHEBI:18420"/>
    </ligand>
</feature>
<dbReference type="Gene3D" id="1.10.150.240">
    <property type="entry name" value="Putative phosphatase, domain 2"/>
    <property type="match status" value="1"/>
</dbReference>
<dbReference type="EMBL" id="CACRSQ010000006">
    <property type="protein sequence ID" value="VYT19656.1"/>
    <property type="molecule type" value="Genomic_DNA"/>
</dbReference>
<dbReference type="SFLD" id="SFLDG01135">
    <property type="entry name" value="C1.5.6:_HAD__Beta-PGM__Phospha"/>
    <property type="match status" value="1"/>
</dbReference>
<dbReference type="GO" id="GO:0005829">
    <property type="term" value="C:cytosol"/>
    <property type="evidence" value="ECO:0007669"/>
    <property type="project" value="TreeGrafter"/>
</dbReference>
<comment type="catalytic activity">
    <reaction evidence="2">
        <text>phosphonoacetaldehyde + H2O = acetaldehyde + phosphate + H(+)</text>
        <dbReference type="Rhea" id="RHEA:18905"/>
        <dbReference type="ChEBI" id="CHEBI:15343"/>
        <dbReference type="ChEBI" id="CHEBI:15377"/>
        <dbReference type="ChEBI" id="CHEBI:15378"/>
        <dbReference type="ChEBI" id="CHEBI:43474"/>
        <dbReference type="ChEBI" id="CHEBI:58383"/>
        <dbReference type="EC" id="3.11.1.1"/>
    </reaction>
</comment>
<gene>
    <name evidence="2 3" type="primary">phnX</name>
    <name evidence="3" type="ORF">ACLFYP115_02003</name>
</gene>
<feature type="binding site" evidence="2">
    <location>
        <position position="13"/>
    </location>
    <ligand>
        <name>Mg(2+)</name>
        <dbReference type="ChEBI" id="CHEBI:18420"/>
    </ligand>
</feature>
<feature type="binding site" evidence="2">
    <location>
        <position position="11"/>
    </location>
    <ligand>
        <name>Mg(2+)</name>
        <dbReference type="ChEBI" id="CHEBI:18420"/>
    </ligand>
</feature>
<feature type="active site" description="Schiff-base intermediate with substrate" evidence="2">
    <location>
        <position position="52"/>
    </location>
</feature>
<keyword evidence="2" id="KW-0460">Magnesium</keyword>
<dbReference type="InterPro" id="IPR050155">
    <property type="entry name" value="HAD-like_hydrolase_sf"/>
</dbReference>
<dbReference type="InterPro" id="IPR023198">
    <property type="entry name" value="PGP-like_dom2"/>
</dbReference>
<dbReference type="PANTHER" id="PTHR43434:SF19">
    <property type="entry name" value="PHOSPHONOACETALDEHYDE HYDROLASE"/>
    <property type="match status" value="1"/>
</dbReference>
<proteinExistence type="inferred from homology"/>
<dbReference type="RefSeq" id="WP_009288822.1">
    <property type="nucleotide sequence ID" value="NZ_BAABRZ010000004.1"/>
</dbReference>
<comment type="similarity">
    <text evidence="2">Belongs to the HAD-like hydrolase superfamily. PhnX family.</text>
</comment>
<dbReference type="InterPro" id="IPR023214">
    <property type="entry name" value="HAD_sf"/>
</dbReference>
<dbReference type="AlphaFoldDB" id="A0A6N2UXL1"/>
<feature type="active site" description="Nucleophile" evidence="2">
    <location>
        <position position="11"/>
    </location>
</feature>
<keyword evidence="2" id="KW-0479">Metal-binding</keyword>
<dbReference type="EC" id="3.11.1.1" evidence="2"/>
<evidence type="ECO:0000256" key="1">
    <source>
        <dbReference type="ARBA" id="ARBA00023270"/>
    </source>
</evidence>
<evidence type="ECO:0000256" key="2">
    <source>
        <dbReference type="HAMAP-Rule" id="MF_01375"/>
    </source>
</evidence>
<dbReference type="GO" id="GO:0019700">
    <property type="term" value="P:organic phosphonate catabolic process"/>
    <property type="evidence" value="ECO:0007669"/>
    <property type="project" value="InterPro"/>
</dbReference>
<dbReference type="SFLD" id="SFLDG01129">
    <property type="entry name" value="C1.5:_HAD__Beta-PGM__Phosphata"/>
    <property type="match status" value="1"/>
</dbReference>
<dbReference type="GO" id="GO:0000287">
    <property type="term" value="F:magnesium ion binding"/>
    <property type="evidence" value="ECO:0007669"/>
    <property type="project" value="UniProtKB-UniRule"/>
</dbReference>
<protein>
    <recommendedName>
        <fullName evidence="2">Phosphonoacetaldehyde hydrolase</fullName>
        <shortName evidence="2">Phosphonatase</shortName>
        <ecNumber evidence="2">3.11.1.1</ecNumber>
    </recommendedName>
    <alternativeName>
        <fullName evidence="2">Phosphonoacetaldehyde phosphonohydrolase</fullName>
    </alternativeName>
</protein>
<dbReference type="NCBIfam" id="TIGR01422">
    <property type="entry name" value="phosphonatase"/>
    <property type="match status" value="1"/>
</dbReference>
<dbReference type="PANTHER" id="PTHR43434">
    <property type="entry name" value="PHOSPHOGLYCOLATE PHOSPHATASE"/>
    <property type="match status" value="1"/>
</dbReference>
<dbReference type="NCBIfam" id="TIGR01549">
    <property type="entry name" value="HAD-SF-IA-v1"/>
    <property type="match status" value="1"/>
</dbReference>
<organism evidence="3">
    <name type="scientific">Anaerostipes caccae</name>
    <dbReference type="NCBI Taxonomy" id="105841"/>
    <lineage>
        <taxon>Bacteria</taxon>
        <taxon>Bacillati</taxon>
        <taxon>Bacillota</taxon>
        <taxon>Clostridia</taxon>
        <taxon>Lachnospirales</taxon>
        <taxon>Lachnospiraceae</taxon>
        <taxon>Anaerostipes</taxon>
    </lineage>
</organism>
<dbReference type="InterPro" id="IPR036412">
    <property type="entry name" value="HAD-like_sf"/>
</dbReference>